<dbReference type="PANTHER" id="PTHR36919:SF2">
    <property type="entry name" value="BLL6627 PROTEIN"/>
    <property type="match status" value="1"/>
</dbReference>
<keyword evidence="4" id="KW-1185">Reference proteome</keyword>
<evidence type="ECO:0000313" key="3">
    <source>
        <dbReference type="EMBL" id="NTS66244.1"/>
    </source>
</evidence>
<protein>
    <submittedName>
        <fullName evidence="3">DUF2147 domain-containing protein</fullName>
    </submittedName>
</protein>
<keyword evidence="1" id="KW-0732">Signal</keyword>
<feature type="signal peptide" evidence="1">
    <location>
        <begin position="1"/>
        <end position="23"/>
    </location>
</feature>
<comment type="caution">
    <text evidence="3">The sequence shown here is derived from an EMBL/GenBank/DDBJ whole genome shotgun (WGS) entry which is preliminary data.</text>
</comment>
<organism evidence="3 4">
    <name type="scientific">Sphingomonas hominis</name>
    <dbReference type="NCBI Taxonomy" id="2741495"/>
    <lineage>
        <taxon>Bacteria</taxon>
        <taxon>Pseudomonadati</taxon>
        <taxon>Pseudomonadota</taxon>
        <taxon>Alphaproteobacteria</taxon>
        <taxon>Sphingomonadales</taxon>
        <taxon>Sphingomonadaceae</taxon>
        <taxon>Sphingomonas</taxon>
    </lineage>
</organism>
<evidence type="ECO:0000259" key="2">
    <source>
        <dbReference type="Pfam" id="PF09917"/>
    </source>
</evidence>
<dbReference type="Proteomes" id="UP000621447">
    <property type="component" value="Unassembled WGS sequence"/>
</dbReference>
<feature type="chain" id="PRO_5045775561" evidence="1">
    <location>
        <begin position="24"/>
        <end position="138"/>
    </location>
</feature>
<dbReference type="Pfam" id="PF09917">
    <property type="entry name" value="DUF2147"/>
    <property type="match status" value="1"/>
</dbReference>
<feature type="domain" description="DUF2147" evidence="2">
    <location>
        <begin position="31"/>
        <end position="134"/>
    </location>
</feature>
<dbReference type="EMBL" id="JABULH010000006">
    <property type="protein sequence ID" value="NTS66244.1"/>
    <property type="molecule type" value="Genomic_DNA"/>
</dbReference>
<evidence type="ECO:0000313" key="4">
    <source>
        <dbReference type="Proteomes" id="UP000621447"/>
    </source>
</evidence>
<dbReference type="InterPro" id="IPR019223">
    <property type="entry name" value="DUF2147"/>
</dbReference>
<dbReference type="PANTHER" id="PTHR36919">
    <property type="entry name" value="BLR1215 PROTEIN"/>
    <property type="match status" value="1"/>
</dbReference>
<sequence length="138" mass="14309">MFLVMKRMILAALAVAMASPAIAAPVATPAGTWRNARDSVRIRVAPCGAGLCGTVVAADQRARDDAAAGGTDRLIGTQLFRDFRRGPGGAWQGTVFVPDHGQEFDGTLALQGANTLVGTGCVLPGLCKSQTWTRVAAK</sequence>
<proteinExistence type="predicted"/>
<evidence type="ECO:0000256" key="1">
    <source>
        <dbReference type="SAM" id="SignalP"/>
    </source>
</evidence>
<reference evidence="3 4" key="1">
    <citation type="submission" date="2020-06" db="EMBL/GenBank/DDBJ databases">
        <title>Sphingomonas hominis sp. nov., a member of the Sphingomonas, isolated from the hair of a 22-year-old girl.</title>
        <authorList>
            <person name="Zhang D.-F."/>
            <person name="Cui X.-W."/>
        </authorList>
    </citation>
    <scope>NUCLEOTIDE SEQUENCE [LARGE SCALE GENOMIC DNA]</scope>
    <source>
        <strain evidence="3 4">HHU CXW</strain>
    </source>
</reference>
<dbReference type="Gene3D" id="2.40.128.520">
    <property type="match status" value="1"/>
</dbReference>
<gene>
    <name evidence="3" type="ORF">HRV97_13855</name>
</gene>
<accession>A0ABX2JKC2</accession>
<name>A0ABX2JKC2_9SPHN</name>